<keyword evidence="1" id="KW-0732">Signal</keyword>
<proteinExistence type="predicted"/>
<evidence type="ECO:0000313" key="3">
    <source>
        <dbReference type="EMBL" id="CAG7729487.1"/>
    </source>
</evidence>
<dbReference type="InterPro" id="IPR001283">
    <property type="entry name" value="CRISP-related"/>
</dbReference>
<dbReference type="OrthoDB" id="414826at2759"/>
<sequence>MSKLIFSSKFILPLATLLGFFFVTFAQESKYCSVSQNHTMCLYPSSSPSCNCLKRGVNFTQIAQIIYLHNSCRSRVAAGFESRGRDEIPQPPASNMNALQWDPELARIAQRWADQCTLRSDRVRDIPETYGYVGQNMYAFIQSRDKLPAESSQPEELYWQTAIQSWYDEVDTFDPSNVDSYQYNQSNGKYTQLVWGNTTDVGCGFCLFPTSN</sequence>
<dbReference type="AlphaFoldDB" id="A0A8J2K555"/>
<dbReference type="EMBL" id="CAJVCH010179197">
    <property type="protein sequence ID" value="CAG7729487.1"/>
    <property type="molecule type" value="Genomic_DNA"/>
</dbReference>
<evidence type="ECO:0000313" key="4">
    <source>
        <dbReference type="Proteomes" id="UP000708208"/>
    </source>
</evidence>
<dbReference type="PANTHER" id="PTHR10334">
    <property type="entry name" value="CYSTEINE-RICH SECRETORY PROTEIN-RELATED"/>
    <property type="match status" value="1"/>
</dbReference>
<dbReference type="Proteomes" id="UP000708208">
    <property type="component" value="Unassembled WGS sequence"/>
</dbReference>
<evidence type="ECO:0000256" key="1">
    <source>
        <dbReference type="SAM" id="SignalP"/>
    </source>
</evidence>
<dbReference type="InterPro" id="IPR014044">
    <property type="entry name" value="CAP_dom"/>
</dbReference>
<feature type="chain" id="PRO_5035151926" description="SCP domain-containing protein" evidence="1">
    <location>
        <begin position="27"/>
        <end position="212"/>
    </location>
</feature>
<gene>
    <name evidence="3" type="ORF">AFUS01_LOCUS18198</name>
</gene>
<feature type="domain" description="SCP" evidence="2">
    <location>
        <begin position="60"/>
        <end position="212"/>
    </location>
</feature>
<feature type="signal peptide" evidence="1">
    <location>
        <begin position="1"/>
        <end position="26"/>
    </location>
</feature>
<dbReference type="CDD" id="cd05380">
    <property type="entry name" value="CAP_euk"/>
    <property type="match status" value="1"/>
</dbReference>
<evidence type="ECO:0000259" key="2">
    <source>
        <dbReference type="SMART" id="SM00198"/>
    </source>
</evidence>
<dbReference type="Pfam" id="PF00188">
    <property type="entry name" value="CAP"/>
    <property type="match status" value="1"/>
</dbReference>
<dbReference type="SMART" id="SM00198">
    <property type="entry name" value="SCP"/>
    <property type="match status" value="1"/>
</dbReference>
<comment type="caution">
    <text evidence="3">The sequence shown here is derived from an EMBL/GenBank/DDBJ whole genome shotgun (WGS) entry which is preliminary data.</text>
</comment>
<protein>
    <recommendedName>
        <fullName evidence="2">SCP domain-containing protein</fullName>
    </recommendedName>
</protein>
<accession>A0A8J2K555</accession>
<keyword evidence="4" id="KW-1185">Reference proteome</keyword>
<reference evidence="3" key="1">
    <citation type="submission" date="2021-06" db="EMBL/GenBank/DDBJ databases">
        <authorList>
            <person name="Hodson N. C."/>
            <person name="Mongue J. A."/>
            <person name="Jaron S. K."/>
        </authorList>
    </citation>
    <scope>NUCLEOTIDE SEQUENCE</scope>
</reference>
<name>A0A8J2K555_9HEXA</name>
<feature type="non-terminal residue" evidence="3">
    <location>
        <position position="1"/>
    </location>
</feature>
<organism evidence="3 4">
    <name type="scientific">Allacma fusca</name>
    <dbReference type="NCBI Taxonomy" id="39272"/>
    <lineage>
        <taxon>Eukaryota</taxon>
        <taxon>Metazoa</taxon>
        <taxon>Ecdysozoa</taxon>
        <taxon>Arthropoda</taxon>
        <taxon>Hexapoda</taxon>
        <taxon>Collembola</taxon>
        <taxon>Symphypleona</taxon>
        <taxon>Sminthuridae</taxon>
        <taxon>Allacma</taxon>
    </lineage>
</organism>